<protein>
    <submittedName>
        <fullName evidence="2">Uncharacterized protein</fullName>
    </submittedName>
</protein>
<keyword evidence="3" id="KW-1185">Reference proteome</keyword>
<sequence>MPGAQSAWNTPHNAVLQKCSSYEMGCRPYMCNTSYRHSNCLDQFCKSNASYLSLSSAILQEIPLTSTPSHRSQGQSQPGHVRQFGSQLQTKPACPLCRGQINGYVVLEPARIFMNSKPRNCSAETCDFYGSYSELRKHARSEHPTVRPSEVDPTRQHEWSRLEQERDFEDVLSSIQLGFEEESGGDSNLSVSFDELILFLSRAIGGAFQITPDDSTDRVSLRTRPSGSMLRLSYDSDTNYQARRRSNSSRVHDADRNYPARQGASFSLSHNGEMSHTSRWSTRLSPDQMRYSRQYGVEPSSRRRRIPLHRQ</sequence>
<dbReference type="KEGG" id="qsa:O6P43_018056"/>
<feature type="region of interest" description="Disordered" evidence="1">
    <location>
        <begin position="230"/>
        <end position="311"/>
    </location>
</feature>
<evidence type="ECO:0000313" key="3">
    <source>
        <dbReference type="Proteomes" id="UP001163823"/>
    </source>
</evidence>
<gene>
    <name evidence="2" type="ORF">O6P43_018056</name>
</gene>
<organism evidence="2 3">
    <name type="scientific">Quillaja saponaria</name>
    <name type="common">Soap bark tree</name>
    <dbReference type="NCBI Taxonomy" id="32244"/>
    <lineage>
        <taxon>Eukaryota</taxon>
        <taxon>Viridiplantae</taxon>
        <taxon>Streptophyta</taxon>
        <taxon>Embryophyta</taxon>
        <taxon>Tracheophyta</taxon>
        <taxon>Spermatophyta</taxon>
        <taxon>Magnoliopsida</taxon>
        <taxon>eudicotyledons</taxon>
        <taxon>Gunneridae</taxon>
        <taxon>Pentapetalae</taxon>
        <taxon>rosids</taxon>
        <taxon>fabids</taxon>
        <taxon>Fabales</taxon>
        <taxon>Quillajaceae</taxon>
        <taxon>Quillaja</taxon>
    </lineage>
</organism>
<dbReference type="PANTHER" id="PTHR31197:SF29">
    <property type="entry name" value="C2H2-TYPE DOMAIN-CONTAINING PROTEIN"/>
    <property type="match status" value="1"/>
</dbReference>
<accession>A0AAD7PQ94</accession>
<feature type="compositionally biased region" description="Basic residues" evidence="1">
    <location>
        <begin position="302"/>
        <end position="311"/>
    </location>
</feature>
<dbReference type="EMBL" id="JARAOO010000007">
    <property type="protein sequence ID" value="KAJ7962895.1"/>
    <property type="molecule type" value="Genomic_DNA"/>
</dbReference>
<dbReference type="Pfam" id="PF07800">
    <property type="entry name" value="DUF1644"/>
    <property type="match status" value="1"/>
</dbReference>
<evidence type="ECO:0000256" key="1">
    <source>
        <dbReference type="SAM" id="MobiDB-lite"/>
    </source>
</evidence>
<dbReference type="EMBL" id="JARAOO010000007">
    <property type="protein sequence ID" value="KAJ7962896.1"/>
    <property type="molecule type" value="Genomic_DNA"/>
</dbReference>
<name>A0AAD7PQ94_QUISA</name>
<dbReference type="Proteomes" id="UP001163823">
    <property type="component" value="Chromosome 7"/>
</dbReference>
<reference evidence="2" key="1">
    <citation type="journal article" date="2023" name="Science">
        <title>Elucidation of the pathway for biosynthesis of saponin adjuvants from the soapbark tree.</title>
        <authorList>
            <person name="Reed J."/>
            <person name="Orme A."/>
            <person name="El-Demerdash A."/>
            <person name="Owen C."/>
            <person name="Martin L.B.B."/>
            <person name="Misra R.C."/>
            <person name="Kikuchi S."/>
            <person name="Rejzek M."/>
            <person name="Martin A.C."/>
            <person name="Harkess A."/>
            <person name="Leebens-Mack J."/>
            <person name="Louveau T."/>
            <person name="Stephenson M.J."/>
            <person name="Osbourn A."/>
        </authorList>
    </citation>
    <scope>NUCLEOTIDE SEQUENCE</scope>
    <source>
        <strain evidence="2">S10</strain>
    </source>
</reference>
<proteinExistence type="predicted"/>
<dbReference type="InterPro" id="IPR012866">
    <property type="entry name" value="DUF1644"/>
</dbReference>
<dbReference type="PANTHER" id="PTHR31197">
    <property type="entry name" value="OS01G0612600 PROTEIN"/>
    <property type="match status" value="1"/>
</dbReference>
<comment type="caution">
    <text evidence="2">The sequence shown here is derived from an EMBL/GenBank/DDBJ whole genome shotgun (WGS) entry which is preliminary data.</text>
</comment>
<feature type="compositionally biased region" description="Polar residues" evidence="1">
    <location>
        <begin position="264"/>
        <end position="285"/>
    </location>
</feature>
<evidence type="ECO:0000313" key="2">
    <source>
        <dbReference type="EMBL" id="KAJ7962895.1"/>
    </source>
</evidence>
<dbReference type="AlphaFoldDB" id="A0AAD7PQ94"/>